<name>A0A8H3YMV9_VENIN</name>
<dbReference type="AlphaFoldDB" id="A0A8H3YMV9"/>
<evidence type="ECO:0000313" key="2">
    <source>
        <dbReference type="Proteomes" id="UP000447873"/>
    </source>
</evidence>
<sequence length="241" mass="28314">MPNFMDLSGELRNKIYRYCFVLDAFVNASSKGNMWTYYYRHKEISEASSQFLRVSKIIYHEGSSILYGGNRIYAQDYDDLKTIVERIGLNALYVRELKLDYDPDTVCLSRMFAGFHNLNKLYFTRGNEVEENTVLHAQHTLGLCPQVQSRDFGLITKPEDLPRFSKDLLEKLCSIVGLELYLDVFIEDKYFYRRQLTGRPWPWEGTYRYKIIPTPKDCAENSSLIEKNYDLVFRSRIPEGN</sequence>
<gene>
    <name evidence="1" type="ORF">EG328_011453</name>
</gene>
<accession>A0A8H3YMV9</accession>
<dbReference type="EMBL" id="WNWS01000851">
    <property type="protein sequence ID" value="KAE9963401.1"/>
    <property type="molecule type" value="Genomic_DNA"/>
</dbReference>
<proteinExistence type="predicted"/>
<evidence type="ECO:0000313" key="1">
    <source>
        <dbReference type="EMBL" id="KAE9963401.1"/>
    </source>
</evidence>
<organism evidence="1 2">
    <name type="scientific">Venturia inaequalis</name>
    <name type="common">Apple scab fungus</name>
    <dbReference type="NCBI Taxonomy" id="5025"/>
    <lineage>
        <taxon>Eukaryota</taxon>
        <taxon>Fungi</taxon>
        <taxon>Dikarya</taxon>
        <taxon>Ascomycota</taxon>
        <taxon>Pezizomycotina</taxon>
        <taxon>Dothideomycetes</taxon>
        <taxon>Pleosporomycetidae</taxon>
        <taxon>Venturiales</taxon>
        <taxon>Venturiaceae</taxon>
        <taxon>Venturia</taxon>
    </lineage>
</organism>
<dbReference type="Proteomes" id="UP000447873">
    <property type="component" value="Unassembled WGS sequence"/>
</dbReference>
<protein>
    <submittedName>
        <fullName evidence="1">Uncharacterized protein</fullName>
    </submittedName>
</protein>
<comment type="caution">
    <text evidence="1">The sequence shown here is derived from an EMBL/GenBank/DDBJ whole genome shotgun (WGS) entry which is preliminary data.</text>
</comment>
<reference evidence="1 2" key="1">
    <citation type="submission" date="2018-12" db="EMBL/GenBank/DDBJ databases">
        <title>Venturia inaequalis Genome Resource.</title>
        <authorList>
            <person name="Lichtner F.J."/>
        </authorList>
    </citation>
    <scope>NUCLEOTIDE SEQUENCE [LARGE SCALE GENOMIC DNA]</scope>
    <source>
        <strain evidence="1 2">120213</strain>
    </source>
</reference>